<evidence type="ECO:0000259" key="1">
    <source>
        <dbReference type="Pfam" id="PF06172"/>
    </source>
</evidence>
<accession>A0A484HM57</accession>
<dbReference type="Pfam" id="PF06172">
    <property type="entry name" value="Cupin_5"/>
    <property type="match status" value="1"/>
</dbReference>
<dbReference type="InterPro" id="IPR009327">
    <property type="entry name" value="Cupin_DUF985"/>
</dbReference>
<protein>
    <recommendedName>
        <fullName evidence="1">DUF985 domain-containing protein</fullName>
    </recommendedName>
</protein>
<reference evidence="2" key="1">
    <citation type="submission" date="2019-01" db="EMBL/GenBank/DDBJ databases">
        <authorList>
            <consortium name="Genoscope - CEA"/>
            <person name="William W."/>
        </authorList>
    </citation>
    <scope>NUCLEOTIDE SEQUENCE</scope>
    <source>
        <strain evidence="2">CR-1</strain>
    </source>
</reference>
<dbReference type="InterPro" id="IPR039935">
    <property type="entry name" value="YML079W-like"/>
</dbReference>
<sequence length="153" mass="17486">MRRLIEKYRLIPHPEGGHFRETHRSAQTVYSPKAGEERAALTHIYFLLQKGEISRFHRVLHDEIWHFYEGDPIRVFLFDGRGVREETIGPGRDSYFCAAPGGVFQAAESTGDHSLAGCVVAPGFDFKDFSFLADHDDLSARFRSLCPDLERFL</sequence>
<dbReference type="PANTHER" id="PTHR33387">
    <property type="entry name" value="RMLC-LIKE JELLY ROLL FOLD PROTEIN"/>
    <property type="match status" value="1"/>
</dbReference>
<dbReference type="Gene3D" id="2.60.120.10">
    <property type="entry name" value="Jelly Rolls"/>
    <property type="match status" value="1"/>
</dbReference>
<proteinExistence type="predicted"/>
<dbReference type="PANTHER" id="PTHR33387:SF3">
    <property type="entry name" value="DUF985 DOMAIN-CONTAINING PROTEIN"/>
    <property type="match status" value="1"/>
</dbReference>
<name>A0A484HM57_9BACT</name>
<dbReference type="InterPro" id="IPR014710">
    <property type="entry name" value="RmlC-like_jellyroll"/>
</dbReference>
<gene>
    <name evidence="2" type="ORF">EPICR_30308</name>
</gene>
<dbReference type="SUPFAM" id="SSF51182">
    <property type="entry name" value="RmlC-like cupins"/>
    <property type="match status" value="1"/>
</dbReference>
<organism evidence="2">
    <name type="scientific">uncultured Desulfobacteraceae bacterium</name>
    <dbReference type="NCBI Taxonomy" id="218296"/>
    <lineage>
        <taxon>Bacteria</taxon>
        <taxon>Pseudomonadati</taxon>
        <taxon>Thermodesulfobacteriota</taxon>
        <taxon>Desulfobacteria</taxon>
        <taxon>Desulfobacterales</taxon>
        <taxon>Desulfobacteraceae</taxon>
        <taxon>environmental samples</taxon>
    </lineage>
</organism>
<dbReference type="AlphaFoldDB" id="A0A484HM57"/>
<evidence type="ECO:0000313" key="2">
    <source>
        <dbReference type="EMBL" id="VEN74371.1"/>
    </source>
</evidence>
<dbReference type="InterPro" id="IPR011051">
    <property type="entry name" value="RmlC_Cupin_sf"/>
</dbReference>
<dbReference type="EMBL" id="CAACVI010000023">
    <property type="protein sequence ID" value="VEN74371.1"/>
    <property type="molecule type" value="Genomic_DNA"/>
</dbReference>
<feature type="domain" description="DUF985" evidence="1">
    <location>
        <begin position="3"/>
        <end position="131"/>
    </location>
</feature>
<dbReference type="CDD" id="cd06121">
    <property type="entry name" value="cupin_YML079wp"/>
    <property type="match status" value="1"/>
</dbReference>